<evidence type="ECO:0000313" key="2">
    <source>
        <dbReference type="Proteomes" id="UP000767446"/>
    </source>
</evidence>
<proteinExistence type="predicted"/>
<reference evidence="1" key="1">
    <citation type="submission" date="2021-02" db="EMBL/GenBank/DDBJ databases">
        <title>Metagenome analyses of Stigonema ocellatum DSM 106950, Chlorogloea purpurea SAG 13.99 and Gomphosphaeria aponina DSM 107014.</title>
        <authorList>
            <person name="Marter P."/>
            <person name="Huang S."/>
        </authorList>
    </citation>
    <scope>NUCLEOTIDE SEQUENCE</scope>
    <source>
        <strain evidence="1">JP213</strain>
    </source>
</reference>
<protein>
    <submittedName>
        <fullName evidence="1">Uncharacterized protein</fullName>
    </submittedName>
</protein>
<dbReference type="Proteomes" id="UP000767446">
    <property type="component" value="Unassembled WGS sequence"/>
</dbReference>
<comment type="caution">
    <text evidence="1">The sequence shown here is derived from an EMBL/GenBank/DDBJ whole genome shotgun (WGS) entry which is preliminary data.</text>
</comment>
<evidence type="ECO:0000313" key="1">
    <source>
        <dbReference type="EMBL" id="MBR8829269.1"/>
    </source>
</evidence>
<accession>A0A941GRY3</accession>
<sequence length="71" mass="7893">MLVIFTQEQILNPTQVCQSCLLADRGGKPRWHHGKLGCGHALRESENNKPALFECEMGFQIVNLEPNTSVG</sequence>
<gene>
    <name evidence="1" type="ORF">DSM107014_15460</name>
</gene>
<organism evidence="1 2">
    <name type="scientific">Gomphosphaeria aponina SAG 52.96 = DSM 107014</name>
    <dbReference type="NCBI Taxonomy" id="1521640"/>
    <lineage>
        <taxon>Bacteria</taxon>
        <taxon>Bacillati</taxon>
        <taxon>Cyanobacteriota</taxon>
        <taxon>Cyanophyceae</taxon>
        <taxon>Oscillatoriophycideae</taxon>
        <taxon>Chroococcales</taxon>
        <taxon>Gomphosphaeriaceae</taxon>
        <taxon>Gomphosphaeria</taxon>
    </lineage>
</organism>
<name>A0A941GRY3_9CHRO</name>
<dbReference type="EMBL" id="JADQBC010000121">
    <property type="protein sequence ID" value="MBR8829269.1"/>
    <property type="molecule type" value="Genomic_DNA"/>
</dbReference>
<dbReference type="AlphaFoldDB" id="A0A941GRY3"/>